<dbReference type="Proteomes" id="UP000575480">
    <property type="component" value="Unassembled WGS sequence"/>
</dbReference>
<comment type="caution">
    <text evidence="1">The sequence shown here is derived from an EMBL/GenBank/DDBJ whole genome shotgun (WGS) entry which is preliminary data.</text>
</comment>
<name>A0A7K4MWS8_9ARCH</name>
<proteinExistence type="predicted"/>
<accession>A0A7K4MWS8</accession>
<reference evidence="1 2" key="1">
    <citation type="journal article" date="2019" name="Environ. Microbiol.">
        <title>Genomics insights into ecotype formation of ammonia-oxidizing archaea in the deep ocean.</title>
        <authorList>
            <person name="Wang Y."/>
            <person name="Huang J.M."/>
            <person name="Cui G.J."/>
            <person name="Nunoura T."/>
            <person name="Takaki Y."/>
            <person name="Li W.L."/>
            <person name="Li J."/>
            <person name="Gao Z.M."/>
            <person name="Takai K."/>
            <person name="Zhang A.Q."/>
            <person name="Stepanauskas R."/>
        </authorList>
    </citation>
    <scope>NUCLEOTIDE SEQUENCE [LARGE SCALE GENOMIC DNA]</scope>
    <source>
        <strain evidence="1 2">L15a</strain>
    </source>
</reference>
<gene>
    <name evidence="1" type="ORF">HX858_09555</name>
</gene>
<sequence length="170" mass="19559">MAYRVLKLLVTPFNKTKAYALGIIDEKGKVLKKSKQIKDPQERNAYTLLIRFVFNLKRMLSKLGIRGPLGSATAAAIAFFKEEHGDNPEVEREVYKYIKEQGFEFEISENYGEPITEGTYKVKHDIYNLDGDIVINMDESIEFNGDVDTIMGYDVFKYNDVYLTTEDLYA</sequence>
<evidence type="ECO:0000313" key="1">
    <source>
        <dbReference type="EMBL" id="NWJ57972.1"/>
    </source>
</evidence>
<dbReference type="EMBL" id="JACATH010000034">
    <property type="protein sequence ID" value="NWJ57972.1"/>
    <property type="molecule type" value="Genomic_DNA"/>
</dbReference>
<evidence type="ECO:0000313" key="2">
    <source>
        <dbReference type="Proteomes" id="UP000575480"/>
    </source>
</evidence>
<organism evidence="1 2">
    <name type="scientific">Marine Group I thaumarchaeote</name>
    <dbReference type="NCBI Taxonomy" id="2511932"/>
    <lineage>
        <taxon>Archaea</taxon>
        <taxon>Nitrososphaerota</taxon>
        <taxon>Marine Group I</taxon>
    </lineage>
</organism>
<dbReference type="AlphaFoldDB" id="A0A7K4MWS8"/>
<protein>
    <submittedName>
        <fullName evidence="1">Uncharacterized protein</fullName>
    </submittedName>
</protein>